<evidence type="ECO:0000313" key="3">
    <source>
        <dbReference type="Proteomes" id="UP000027265"/>
    </source>
</evidence>
<proteinExistence type="predicted"/>
<dbReference type="Proteomes" id="UP000027265">
    <property type="component" value="Unassembled WGS sequence"/>
</dbReference>
<feature type="compositionally biased region" description="Polar residues" evidence="1">
    <location>
        <begin position="312"/>
        <end position="323"/>
    </location>
</feature>
<feature type="compositionally biased region" description="Basic residues" evidence="1">
    <location>
        <begin position="459"/>
        <end position="476"/>
    </location>
</feature>
<feature type="compositionally biased region" description="Acidic residues" evidence="1">
    <location>
        <begin position="441"/>
        <end position="454"/>
    </location>
</feature>
<feature type="compositionally biased region" description="Basic and acidic residues" evidence="1">
    <location>
        <begin position="343"/>
        <end position="360"/>
    </location>
</feature>
<reference evidence="3" key="1">
    <citation type="journal article" date="2014" name="Proc. Natl. Acad. Sci. U.S.A.">
        <title>Extensive sampling of basidiomycete genomes demonstrates inadequacy of the white-rot/brown-rot paradigm for wood decay fungi.</title>
        <authorList>
            <person name="Riley R."/>
            <person name="Salamov A.A."/>
            <person name="Brown D.W."/>
            <person name="Nagy L.G."/>
            <person name="Floudas D."/>
            <person name="Held B.W."/>
            <person name="Levasseur A."/>
            <person name="Lombard V."/>
            <person name="Morin E."/>
            <person name="Otillar R."/>
            <person name="Lindquist E.A."/>
            <person name="Sun H."/>
            <person name="LaButti K.M."/>
            <person name="Schmutz J."/>
            <person name="Jabbour D."/>
            <person name="Luo H."/>
            <person name="Baker S.E."/>
            <person name="Pisabarro A.G."/>
            <person name="Walton J.D."/>
            <person name="Blanchette R.A."/>
            <person name="Henrissat B."/>
            <person name="Martin F."/>
            <person name="Cullen D."/>
            <person name="Hibbett D.S."/>
            <person name="Grigoriev I.V."/>
        </authorList>
    </citation>
    <scope>NUCLEOTIDE SEQUENCE [LARGE SCALE GENOMIC DNA]</scope>
    <source>
        <strain evidence="3">MUCL 33604</strain>
    </source>
</reference>
<gene>
    <name evidence="2" type="ORF">JAAARDRAFT_70673</name>
</gene>
<organism evidence="2 3">
    <name type="scientific">Jaapia argillacea MUCL 33604</name>
    <dbReference type="NCBI Taxonomy" id="933084"/>
    <lineage>
        <taxon>Eukaryota</taxon>
        <taxon>Fungi</taxon>
        <taxon>Dikarya</taxon>
        <taxon>Basidiomycota</taxon>
        <taxon>Agaricomycotina</taxon>
        <taxon>Agaricomycetes</taxon>
        <taxon>Agaricomycetidae</taxon>
        <taxon>Jaapiales</taxon>
        <taxon>Jaapiaceae</taxon>
        <taxon>Jaapia</taxon>
    </lineage>
</organism>
<dbReference type="EMBL" id="KL197722">
    <property type="protein sequence ID" value="KDQ56365.1"/>
    <property type="molecule type" value="Genomic_DNA"/>
</dbReference>
<keyword evidence="3" id="KW-1185">Reference proteome</keyword>
<dbReference type="STRING" id="933084.A0A067PRC5"/>
<feature type="compositionally biased region" description="Low complexity" evidence="1">
    <location>
        <begin position="400"/>
        <end position="427"/>
    </location>
</feature>
<name>A0A067PRC5_9AGAM</name>
<dbReference type="AlphaFoldDB" id="A0A067PRC5"/>
<dbReference type="InParanoid" id="A0A067PRC5"/>
<sequence>MPPRTRSALRDKTPSNGGSVPATTIGRTAKASAGVTKKRAPVAKVQVQMVPVEEEERKEEREIVLELGEGEENAAVHPERELDAGDESAFDLHYRRPPIQSTPMGPKKSKRRPRLPTKYVPPSTIRPTLGMPTSPPHEPLLDVKGKGKAAPASSLPPSSPPAPTSDVVFGTNPGFRSIAGGENPSIAAADDMEDVDEDDPFGFFAAEKKLKAMRKGKARALNPLRMSLKADTTRYQSVADTFASGVDDTPQAIAFPSSPQDPRPVRDRDPRATPSKRANKRKHIDTPSSSGLSSPRSSSVPSTPSPSKHSRSYSGPSGISAVTVQDEDVEIDDSTSKVKGKGKGKEKAVDDDGVETERRTTRSKPTRKKARVAESGSEAEDPLVYARKLEALLPKRSKKSTTTSTRGAARAAPSTRGAAGKGTATRRAPPRGKAKAKVIVEESESDDDEEPEVEVEVKKGRKRAASKPKSKGTSKGKGKEKQVGEWYDLNLDEDEQERLEREREERAEYFKKLEGYKLKKENLYVI</sequence>
<accession>A0A067PRC5</accession>
<feature type="compositionally biased region" description="Basic residues" evidence="1">
    <location>
        <begin position="361"/>
        <end position="370"/>
    </location>
</feature>
<feature type="region of interest" description="Disordered" evidence="1">
    <location>
        <begin position="241"/>
        <end position="488"/>
    </location>
</feature>
<feature type="region of interest" description="Disordered" evidence="1">
    <location>
        <begin position="1"/>
        <end position="36"/>
    </location>
</feature>
<protein>
    <submittedName>
        <fullName evidence="2">Uncharacterized protein</fullName>
    </submittedName>
</protein>
<feature type="compositionally biased region" description="Polar residues" evidence="1">
    <location>
        <begin position="14"/>
        <end position="26"/>
    </location>
</feature>
<evidence type="ECO:0000256" key="1">
    <source>
        <dbReference type="SAM" id="MobiDB-lite"/>
    </source>
</evidence>
<feature type="region of interest" description="Disordered" evidence="1">
    <location>
        <begin position="95"/>
        <end position="184"/>
    </location>
</feature>
<dbReference type="HOGENOM" id="CLU_517836_0_0_1"/>
<evidence type="ECO:0000313" key="2">
    <source>
        <dbReference type="EMBL" id="KDQ56365.1"/>
    </source>
</evidence>
<feature type="compositionally biased region" description="Low complexity" evidence="1">
    <location>
        <begin position="287"/>
        <end position="307"/>
    </location>
</feature>